<feature type="transmembrane region" description="Helical" evidence="2">
    <location>
        <begin position="138"/>
        <end position="156"/>
    </location>
</feature>
<feature type="chain" id="PRO_5020853643" evidence="3">
    <location>
        <begin position="29"/>
        <end position="409"/>
    </location>
</feature>
<keyword evidence="5" id="KW-1185">Reference proteome</keyword>
<keyword evidence="2" id="KW-0472">Membrane</keyword>
<dbReference type="OrthoDB" id="5753718at2"/>
<accession>A0A4R1RMK1</accession>
<keyword evidence="3" id="KW-0732">Signal</keyword>
<keyword evidence="2" id="KW-1133">Transmembrane helix</keyword>
<dbReference type="EMBL" id="SLUN01000014">
    <property type="protein sequence ID" value="TCL67414.1"/>
    <property type="molecule type" value="Genomic_DNA"/>
</dbReference>
<sequence length="409" mass="43244">MTVPTKKPIAFIGFLLFVLCLGAAGVLAAGGSGVPSGPGPDSGAFQEHEVVVKARILREISNESVIDPLSRKPTDGRRLKVRITSGTFKGREVVVFHYDTDNPVFNIKVAPGDAVTIALTLKDGRIREAYIVDLLREHQLYILGLLFVLLLLAIGWRKGAQALCSLLLTLLLIWGGLLPGILRGYSPVPLTIVIALAATAITLTVVGGFTMKSLAAILGSLGGVGISGLTALIAGKSAHLTGFGSEEAAMLLHLPQNIQLDVQGLLFAGIIIGALGAAMDVSMSVATAVDEVWRIHPGLGTGQLIRSGMNVGRDIMGTMANTLILAYTGSSMPLILIFMAYRESLLKIINLDIVATEVVRALSGSIGMMMVIPLTAIISGALLGRKARDGNPEPPPSERDYWNTWDGRK</sequence>
<evidence type="ECO:0000256" key="1">
    <source>
        <dbReference type="SAM" id="MobiDB-lite"/>
    </source>
</evidence>
<dbReference type="AlphaFoldDB" id="A0A4R1RMK1"/>
<comment type="caution">
    <text evidence="4">The sequence shown here is derived from an EMBL/GenBank/DDBJ whole genome shotgun (WGS) entry which is preliminary data.</text>
</comment>
<feature type="transmembrane region" description="Helical" evidence="2">
    <location>
        <begin position="323"/>
        <end position="341"/>
    </location>
</feature>
<dbReference type="PANTHER" id="PTHR41771">
    <property type="entry name" value="MEMBRANE PROTEIN-RELATED"/>
    <property type="match status" value="1"/>
</dbReference>
<evidence type="ECO:0000313" key="5">
    <source>
        <dbReference type="Proteomes" id="UP000295008"/>
    </source>
</evidence>
<organism evidence="4 5">
    <name type="scientific">Hydrogenispora ethanolica</name>
    <dbReference type="NCBI Taxonomy" id="1082276"/>
    <lineage>
        <taxon>Bacteria</taxon>
        <taxon>Bacillati</taxon>
        <taxon>Bacillota</taxon>
        <taxon>Hydrogenispora</taxon>
    </lineage>
</organism>
<dbReference type="PANTHER" id="PTHR41771:SF1">
    <property type="entry name" value="MEMBRANE PROTEIN"/>
    <property type="match status" value="1"/>
</dbReference>
<feature type="signal peptide" evidence="3">
    <location>
        <begin position="1"/>
        <end position="28"/>
    </location>
</feature>
<protein>
    <submittedName>
        <fullName evidence="4">Putative membrane protein</fullName>
    </submittedName>
</protein>
<dbReference type="Proteomes" id="UP000295008">
    <property type="component" value="Unassembled WGS sequence"/>
</dbReference>
<evidence type="ECO:0000313" key="4">
    <source>
        <dbReference type="EMBL" id="TCL67414.1"/>
    </source>
</evidence>
<dbReference type="InterPro" id="IPR012507">
    <property type="entry name" value="YibE_F"/>
</dbReference>
<dbReference type="RefSeq" id="WP_132014667.1">
    <property type="nucleotide sequence ID" value="NZ_SLUN01000014.1"/>
</dbReference>
<evidence type="ECO:0000256" key="3">
    <source>
        <dbReference type="SAM" id="SignalP"/>
    </source>
</evidence>
<feature type="transmembrane region" description="Helical" evidence="2">
    <location>
        <begin position="163"/>
        <end position="182"/>
    </location>
</feature>
<proteinExistence type="predicted"/>
<dbReference type="Pfam" id="PF07907">
    <property type="entry name" value="YibE_F"/>
    <property type="match status" value="1"/>
</dbReference>
<feature type="transmembrane region" description="Helical" evidence="2">
    <location>
        <begin position="265"/>
        <end position="289"/>
    </location>
</feature>
<reference evidence="4 5" key="1">
    <citation type="submission" date="2019-03" db="EMBL/GenBank/DDBJ databases">
        <title>Genomic Encyclopedia of Type Strains, Phase IV (KMG-IV): sequencing the most valuable type-strain genomes for metagenomic binning, comparative biology and taxonomic classification.</title>
        <authorList>
            <person name="Goeker M."/>
        </authorList>
    </citation>
    <scope>NUCLEOTIDE SEQUENCE [LARGE SCALE GENOMIC DNA]</scope>
    <source>
        <strain evidence="4 5">LX-B</strain>
    </source>
</reference>
<name>A0A4R1RMK1_HYDET</name>
<feature type="transmembrane region" description="Helical" evidence="2">
    <location>
        <begin position="188"/>
        <end position="207"/>
    </location>
</feature>
<feature type="transmembrane region" description="Helical" evidence="2">
    <location>
        <begin position="361"/>
        <end position="383"/>
    </location>
</feature>
<gene>
    <name evidence="4" type="ORF">EDC14_1014104</name>
</gene>
<feature type="transmembrane region" description="Helical" evidence="2">
    <location>
        <begin position="214"/>
        <end position="234"/>
    </location>
</feature>
<keyword evidence="2" id="KW-0812">Transmembrane</keyword>
<feature type="region of interest" description="Disordered" evidence="1">
    <location>
        <begin position="387"/>
        <end position="409"/>
    </location>
</feature>
<evidence type="ECO:0000256" key="2">
    <source>
        <dbReference type="SAM" id="Phobius"/>
    </source>
</evidence>